<evidence type="ECO:0000313" key="2">
    <source>
        <dbReference type="EMBL" id="MBC9978930.1"/>
    </source>
</evidence>
<dbReference type="RefSeq" id="WP_188098735.1">
    <property type="nucleotide sequence ID" value="NZ_JAANIH010000011.1"/>
</dbReference>
<name>A0ABR7U5T0_9BRAD</name>
<dbReference type="InterPro" id="IPR011576">
    <property type="entry name" value="Pyridox_Oxase_N"/>
</dbReference>
<keyword evidence="3" id="KW-1185">Reference proteome</keyword>
<evidence type="ECO:0000313" key="3">
    <source>
        <dbReference type="Proteomes" id="UP000639516"/>
    </source>
</evidence>
<dbReference type="EMBL" id="JAATTO010000014">
    <property type="protein sequence ID" value="MBC9978930.1"/>
    <property type="molecule type" value="Genomic_DNA"/>
</dbReference>
<sequence>MTSAAIHSSDIAFTPAVKKIQARKGSRRIYERVESKGSWQTSVTPELKKFIEEQRSVFLATASKEGQPTIQHRGGPAGFLRVVDEKTLAFVDYVGNRQYITLGNLSENSKANLLLIDYAHRKRIKIWGTAVVVEDDERLVAALMPEGYHARPEQIIRFTVKAWDVNCPQHIPQRFEAEDVSALLAARDKRIHELETELKLLKQVNPLQTALK</sequence>
<dbReference type="Gene3D" id="2.30.110.10">
    <property type="entry name" value="Electron Transport, Fmn-binding Protein, Chain A"/>
    <property type="match status" value="1"/>
</dbReference>
<dbReference type="Proteomes" id="UP000639516">
    <property type="component" value="Unassembled WGS sequence"/>
</dbReference>
<protein>
    <submittedName>
        <fullName evidence="2">Pyridoxamine 5'-phosphate oxidase family protein</fullName>
    </submittedName>
</protein>
<feature type="domain" description="Pyridoxamine 5'-phosphate oxidase N-terminal" evidence="1">
    <location>
        <begin position="44"/>
        <end position="165"/>
    </location>
</feature>
<accession>A0ABR7U5T0</accession>
<comment type="caution">
    <text evidence="2">The sequence shown here is derived from an EMBL/GenBank/DDBJ whole genome shotgun (WGS) entry which is preliminary data.</text>
</comment>
<dbReference type="PANTHER" id="PTHR42815">
    <property type="entry name" value="FAD-BINDING, PUTATIVE (AFU_ORTHOLOGUE AFUA_6G07600)-RELATED"/>
    <property type="match status" value="1"/>
</dbReference>
<evidence type="ECO:0000259" key="1">
    <source>
        <dbReference type="Pfam" id="PF01243"/>
    </source>
</evidence>
<organism evidence="2 3">
    <name type="scientific">Bradyrhizobium campsiandrae</name>
    <dbReference type="NCBI Taxonomy" id="1729892"/>
    <lineage>
        <taxon>Bacteria</taxon>
        <taxon>Pseudomonadati</taxon>
        <taxon>Pseudomonadota</taxon>
        <taxon>Alphaproteobacteria</taxon>
        <taxon>Hyphomicrobiales</taxon>
        <taxon>Nitrobacteraceae</taxon>
        <taxon>Bradyrhizobium</taxon>
    </lineage>
</organism>
<gene>
    <name evidence="2" type="ORF">HA482_11990</name>
</gene>
<dbReference type="Pfam" id="PF01243">
    <property type="entry name" value="PNPOx_N"/>
    <property type="match status" value="1"/>
</dbReference>
<dbReference type="SUPFAM" id="SSF50475">
    <property type="entry name" value="FMN-binding split barrel"/>
    <property type="match status" value="1"/>
</dbReference>
<proteinExistence type="predicted"/>
<reference evidence="2 3" key="1">
    <citation type="journal article" date="2020" name="Arch. Microbiol.">
        <title>Bradyrhizobium campsiandrae sp. nov., a nitrogen-fixing bacterial strain isolated from a native leguminous tree from the Amazon adapted to flooded conditions.</title>
        <authorList>
            <person name="Cabral Michel D."/>
            <person name="Martins da Costa E."/>
            <person name="Azarias Guimaraes A."/>
            <person name="Soares de Carvalho T."/>
            <person name="Santos de Castro Caputo P."/>
            <person name="Willems A."/>
            <person name="de Souza Moreira F.M."/>
        </authorList>
    </citation>
    <scope>NUCLEOTIDE SEQUENCE [LARGE SCALE GENOMIC DNA]</scope>
    <source>
        <strain evidence="3">INPA 384B</strain>
    </source>
</reference>
<dbReference type="PANTHER" id="PTHR42815:SF2">
    <property type="entry name" value="FAD-BINDING, PUTATIVE (AFU_ORTHOLOGUE AFUA_6G07600)-RELATED"/>
    <property type="match status" value="1"/>
</dbReference>
<dbReference type="InterPro" id="IPR012349">
    <property type="entry name" value="Split_barrel_FMN-bd"/>
</dbReference>